<dbReference type="RefSeq" id="WP_264883102.1">
    <property type="nucleotide sequence ID" value="NZ_JAPDOB010000002.1"/>
</dbReference>
<feature type="chain" id="PRO_5047136748" evidence="1">
    <location>
        <begin position="25"/>
        <end position="272"/>
    </location>
</feature>
<evidence type="ECO:0000313" key="3">
    <source>
        <dbReference type="Proteomes" id="UP001526246"/>
    </source>
</evidence>
<keyword evidence="3" id="KW-1185">Reference proteome</keyword>
<dbReference type="Proteomes" id="UP001526246">
    <property type="component" value="Unassembled WGS sequence"/>
</dbReference>
<proteinExistence type="predicted"/>
<keyword evidence="1" id="KW-0732">Signal</keyword>
<protein>
    <submittedName>
        <fullName evidence="2">Transporter</fullName>
    </submittedName>
</protein>
<name>A0ABT3JGU2_9SPHN</name>
<comment type="caution">
    <text evidence="2">The sequence shown here is derived from an EMBL/GenBank/DDBJ whole genome shotgun (WGS) entry which is preliminary data.</text>
</comment>
<evidence type="ECO:0000256" key="1">
    <source>
        <dbReference type="SAM" id="SignalP"/>
    </source>
</evidence>
<organism evidence="2 3">
    <name type="scientific">Sphingomonas arvum</name>
    <dbReference type="NCBI Taxonomy" id="2992113"/>
    <lineage>
        <taxon>Bacteria</taxon>
        <taxon>Pseudomonadati</taxon>
        <taxon>Pseudomonadota</taxon>
        <taxon>Alphaproteobacteria</taxon>
        <taxon>Sphingomonadales</taxon>
        <taxon>Sphingomonadaceae</taxon>
        <taxon>Sphingomonas</taxon>
    </lineage>
</organism>
<evidence type="ECO:0000313" key="2">
    <source>
        <dbReference type="EMBL" id="MCW3798308.1"/>
    </source>
</evidence>
<dbReference type="EMBL" id="JAPDOB010000002">
    <property type="protein sequence ID" value="MCW3798308.1"/>
    <property type="molecule type" value="Genomic_DNA"/>
</dbReference>
<dbReference type="InterPro" id="IPR025737">
    <property type="entry name" value="FApF"/>
</dbReference>
<feature type="signal peptide" evidence="1">
    <location>
        <begin position="1"/>
        <end position="24"/>
    </location>
</feature>
<dbReference type="Pfam" id="PF13557">
    <property type="entry name" value="Phenol_MetA_deg"/>
    <property type="match status" value="1"/>
</dbReference>
<reference evidence="2 3" key="1">
    <citation type="submission" date="2022-10" db="EMBL/GenBank/DDBJ databases">
        <title>Sphingomonas sp.</title>
        <authorList>
            <person name="Jin C."/>
        </authorList>
    </citation>
    <scope>NUCLEOTIDE SEQUENCE [LARGE SCALE GENOMIC DNA]</scope>
    <source>
        <strain evidence="2 3">BN140010</strain>
    </source>
</reference>
<gene>
    <name evidence="2" type="ORF">OMW55_10890</name>
</gene>
<accession>A0ABT3JGU2</accession>
<sequence>MILLRWGVLSLATASLLCAAPASAEELRELCVDRPGKDTPPCIADVGHAVVEVGAVAYSRDKDGADRTISYSIADTLVRVGVTDRSEVQLGFAPYTILHDRDGTTGERGTVRGAGDLTAAYKYNFLNPAGDGTSVAAQLFVSAPLGKDGIGSGAWEGGLIVPVSFELPAALSMTVDPEVDWRGDEDGRGHHLAWIGVASLSHDLGGGVEGSAELWASLDRDPAGHRSEASADLSLAWAPPSTDNLQFDAEVDLGLTRDTPDVEAAVGVAYRF</sequence>